<dbReference type="AlphaFoldDB" id="A0A0F9SW62"/>
<name>A0A0F9SW62_9ZZZZ</name>
<proteinExistence type="predicted"/>
<evidence type="ECO:0000313" key="1">
    <source>
        <dbReference type="EMBL" id="KKN66847.1"/>
    </source>
</evidence>
<dbReference type="EMBL" id="LAZR01000488">
    <property type="protein sequence ID" value="KKN66847.1"/>
    <property type="molecule type" value="Genomic_DNA"/>
</dbReference>
<gene>
    <name evidence="1" type="ORF">LCGC14_0467150</name>
</gene>
<accession>A0A0F9SW62</accession>
<protein>
    <recommendedName>
        <fullName evidence="2">N-acetyltransferase domain-containing protein</fullName>
    </recommendedName>
</protein>
<evidence type="ECO:0008006" key="2">
    <source>
        <dbReference type="Google" id="ProtNLM"/>
    </source>
</evidence>
<sequence>MEEKYRLMMIADPGVIAKTWGHYIEGMESVLKYSHGESSLSNVYQKLIRGELTLWVGFMGKKYIGFYTTNYTDVPQGKKILTIVHAYMRPGTPRDAYAFGLQHIEEVAVKYSCDIIRFWTIRTKGFEKRMEKQGYKPTFVEFAKELGGEADG</sequence>
<comment type="caution">
    <text evidence="1">The sequence shown here is derived from an EMBL/GenBank/DDBJ whole genome shotgun (WGS) entry which is preliminary data.</text>
</comment>
<organism evidence="1">
    <name type="scientific">marine sediment metagenome</name>
    <dbReference type="NCBI Taxonomy" id="412755"/>
    <lineage>
        <taxon>unclassified sequences</taxon>
        <taxon>metagenomes</taxon>
        <taxon>ecological metagenomes</taxon>
    </lineage>
</organism>
<reference evidence="1" key="1">
    <citation type="journal article" date="2015" name="Nature">
        <title>Complex archaea that bridge the gap between prokaryotes and eukaryotes.</title>
        <authorList>
            <person name="Spang A."/>
            <person name="Saw J.H."/>
            <person name="Jorgensen S.L."/>
            <person name="Zaremba-Niedzwiedzka K."/>
            <person name="Martijn J."/>
            <person name="Lind A.E."/>
            <person name="van Eijk R."/>
            <person name="Schleper C."/>
            <person name="Guy L."/>
            <person name="Ettema T.J."/>
        </authorList>
    </citation>
    <scope>NUCLEOTIDE SEQUENCE</scope>
</reference>